<protein>
    <submittedName>
        <fullName evidence="3 4">Probable inactive ATP-dependent zinc metalloprotease FTSHI 5, chloroplastic isoform X2</fullName>
    </submittedName>
</protein>
<dbReference type="GeneID" id="107954692"/>
<feature type="transmembrane region" description="Helical" evidence="1">
    <location>
        <begin position="28"/>
        <end position="50"/>
    </location>
</feature>
<accession>A0A1U8P3M7</accession>
<keyword evidence="1" id="KW-0472">Membrane</keyword>
<evidence type="ECO:0000313" key="3">
    <source>
        <dbReference type="RefSeq" id="XP_016745816.1"/>
    </source>
</evidence>
<reference evidence="3" key="2">
    <citation type="submission" date="2025-04" db="UniProtKB">
        <authorList>
            <consortium name="RefSeq"/>
        </authorList>
    </citation>
    <scope>IDENTIFICATION</scope>
    <source>
        <tissue evidence="3">Leaf</tissue>
    </source>
</reference>
<dbReference type="RefSeq" id="XP_040952483.1">
    <property type="nucleotide sequence ID" value="XM_041096549.1"/>
</dbReference>
<evidence type="ECO:0000256" key="1">
    <source>
        <dbReference type="SAM" id="Phobius"/>
    </source>
</evidence>
<name>A0A1U8P3M7_GOSHI</name>
<keyword evidence="2" id="KW-1185">Reference proteome</keyword>
<keyword evidence="3 4" id="KW-0482">Metalloprotease</keyword>
<dbReference type="GO" id="GO:0008237">
    <property type="term" value="F:metallopeptidase activity"/>
    <property type="evidence" value="ECO:0007669"/>
    <property type="project" value="UniProtKB-KW"/>
</dbReference>
<sequence>MSLQIAWDLAQTLVCNLGMDLWTDDFKWFVWFLIRSAIYGYILYHAFCFLRRKVPGVLGYGPIRKDPNMRKLRRVKGYFNYRWRRIKRKKKAGIDPIRTAFYGMKELKDCIKGLLYLVGVVEHRIRVFRTDGYG</sequence>
<dbReference type="Proteomes" id="UP000818029">
    <property type="component" value="Chromosome D07"/>
</dbReference>
<proteinExistence type="predicted"/>
<dbReference type="RefSeq" id="XP_016745816.1">
    <property type="nucleotide sequence ID" value="XM_016890327.1"/>
</dbReference>
<keyword evidence="1" id="KW-1133">Transmembrane helix</keyword>
<keyword evidence="3 4" id="KW-0645">Protease</keyword>
<evidence type="ECO:0000313" key="4">
    <source>
        <dbReference type="RefSeq" id="XP_040952483.1"/>
    </source>
</evidence>
<dbReference type="AlphaFoldDB" id="A0A1U8P3M7"/>
<keyword evidence="1" id="KW-0812">Transmembrane</keyword>
<gene>
    <name evidence="3 4" type="primary">LOC107954692</name>
</gene>
<organism evidence="2 3">
    <name type="scientific">Gossypium hirsutum</name>
    <name type="common">Upland cotton</name>
    <name type="synonym">Gossypium mexicanum</name>
    <dbReference type="NCBI Taxonomy" id="3635"/>
    <lineage>
        <taxon>Eukaryota</taxon>
        <taxon>Viridiplantae</taxon>
        <taxon>Streptophyta</taxon>
        <taxon>Embryophyta</taxon>
        <taxon>Tracheophyta</taxon>
        <taxon>Spermatophyta</taxon>
        <taxon>Magnoliopsida</taxon>
        <taxon>eudicotyledons</taxon>
        <taxon>Gunneridae</taxon>
        <taxon>Pentapetalae</taxon>
        <taxon>rosids</taxon>
        <taxon>malvids</taxon>
        <taxon>Malvales</taxon>
        <taxon>Malvaceae</taxon>
        <taxon>Malvoideae</taxon>
        <taxon>Gossypium</taxon>
    </lineage>
</organism>
<reference evidence="2" key="1">
    <citation type="journal article" date="2020" name="Nat. Genet.">
        <title>Genomic diversifications of five Gossypium allopolyploid species and their impact on cotton improvement.</title>
        <authorList>
            <person name="Chen Z.J."/>
            <person name="Sreedasyam A."/>
            <person name="Ando A."/>
            <person name="Song Q."/>
            <person name="De Santiago L.M."/>
            <person name="Hulse-Kemp A.M."/>
            <person name="Ding M."/>
            <person name="Ye W."/>
            <person name="Kirkbride R.C."/>
            <person name="Jenkins J."/>
            <person name="Plott C."/>
            <person name="Lovell J."/>
            <person name="Lin Y.M."/>
            <person name="Vaughn R."/>
            <person name="Liu B."/>
            <person name="Simpson S."/>
            <person name="Scheffler B.E."/>
            <person name="Wen L."/>
            <person name="Saski C.A."/>
            <person name="Grover C.E."/>
            <person name="Hu G."/>
            <person name="Conover J.L."/>
            <person name="Carlson J.W."/>
            <person name="Shu S."/>
            <person name="Boston L.B."/>
            <person name="Williams M."/>
            <person name="Peterson D.G."/>
            <person name="McGee K."/>
            <person name="Jones D.C."/>
            <person name="Wendel J.F."/>
            <person name="Stelly D.M."/>
            <person name="Grimwood J."/>
            <person name="Schmutz J."/>
        </authorList>
    </citation>
    <scope>NUCLEOTIDE SEQUENCE [LARGE SCALE GENOMIC DNA]</scope>
    <source>
        <strain evidence="2">cv. TM-1</strain>
    </source>
</reference>
<evidence type="ECO:0000313" key="2">
    <source>
        <dbReference type="Proteomes" id="UP000818029"/>
    </source>
</evidence>
<keyword evidence="3 4" id="KW-0378">Hydrolase</keyword>